<dbReference type="AlphaFoldDB" id="A0A917N1B2"/>
<feature type="domain" description="MBG" evidence="3">
    <location>
        <begin position="465"/>
        <end position="536"/>
    </location>
</feature>
<dbReference type="InterPro" id="IPR041286">
    <property type="entry name" value="MBG_2"/>
</dbReference>
<dbReference type="Proteomes" id="UP000627292">
    <property type="component" value="Unassembled WGS sequence"/>
</dbReference>
<dbReference type="InterPro" id="IPR041248">
    <property type="entry name" value="YDG"/>
</dbReference>
<feature type="domain" description="YDG" evidence="2">
    <location>
        <begin position="723"/>
        <end position="801"/>
    </location>
</feature>
<dbReference type="Pfam" id="PF18657">
    <property type="entry name" value="YDG"/>
    <property type="match status" value="3"/>
</dbReference>
<dbReference type="EMBL" id="BMIB01000010">
    <property type="protein sequence ID" value="GGH83579.1"/>
    <property type="molecule type" value="Genomic_DNA"/>
</dbReference>
<evidence type="ECO:0000313" key="4">
    <source>
        <dbReference type="EMBL" id="GGH83579.1"/>
    </source>
</evidence>
<organism evidence="4 5">
    <name type="scientific">Filimonas zeae</name>
    <dbReference type="NCBI Taxonomy" id="1737353"/>
    <lineage>
        <taxon>Bacteria</taxon>
        <taxon>Pseudomonadati</taxon>
        <taxon>Bacteroidota</taxon>
        <taxon>Chitinophagia</taxon>
        <taxon>Chitinophagales</taxon>
        <taxon>Chitinophagaceae</taxon>
        <taxon>Filimonas</taxon>
    </lineage>
</organism>
<feature type="domain" description="DUF2341" evidence="1">
    <location>
        <begin position="63"/>
        <end position="128"/>
    </location>
</feature>
<keyword evidence="5" id="KW-1185">Reference proteome</keyword>
<accession>A0A917N1B2</accession>
<evidence type="ECO:0000259" key="1">
    <source>
        <dbReference type="Pfam" id="PF10102"/>
    </source>
</evidence>
<evidence type="ECO:0008006" key="6">
    <source>
        <dbReference type="Google" id="ProtNLM"/>
    </source>
</evidence>
<dbReference type="InterPro" id="IPR018765">
    <property type="entry name" value="DUF2341"/>
</dbReference>
<feature type="domain" description="MBG" evidence="3">
    <location>
        <begin position="816"/>
        <end position="883"/>
    </location>
</feature>
<dbReference type="SUPFAM" id="SSF49313">
    <property type="entry name" value="Cadherin-like"/>
    <property type="match status" value="1"/>
</dbReference>
<dbReference type="GO" id="GO:0005509">
    <property type="term" value="F:calcium ion binding"/>
    <property type="evidence" value="ECO:0007669"/>
    <property type="project" value="InterPro"/>
</dbReference>
<dbReference type="Pfam" id="PF10102">
    <property type="entry name" value="DUF2341"/>
    <property type="match status" value="1"/>
</dbReference>
<sequence length="1051" mass="111757">MLLLALLLAVGSIAERVAAQLPGWSYLAPIRITNKALMRTYDFQQMIIVNTKGLIDAKQLKADGSDLRFGKDQTGSVLYPYYIESGINTTTTRIWVKLDVMVPNTTTTFYMFYGNKSATVGSTLKTFYGPYSTTDSTTSSNPGTSVGKVHRGFSFTPLKNMLVAGLGKRIPTSTTNTVTLFDYSTRDQLERVQVGGSAGAYNYTPLPAIRWLSAGTPYVLDVFIENGSYYQDVPTRINKYISFMQLQYCNNCGVDDFPAQTLGYFNTGYPDMHFYLKNDTIAQQTYTVGPFLTVTPDTLQHAVYQEPFSETLVAKDGTPGYTFELIGGALPPGITLASNGTISGATSSPGSYTFSVKVTDESSINGMPVTTIRTYTLVVDRMRQVIVIDAIPEHAYGDAPFNITATSSAGLPVKVIVNSGPAVIDGNKITLTGAGSVMLEASQPGDNYYGPATVYYSFPVSPKALTIKVDDKTRPYGNANPVFTVSYEGLINGDVIENLKVATTATVGSPVGTYPLTATHDENLSYVITVQEGKLTVTKRNITVAISALPAIRKVYDGNTTATLVKDHYIVTGLVNGDTLLLTGSAAYENANVGTGKKINVTGFTGAGIAADNYTLAATTATTVGDITVKDVTLALNSSPAVTKEYDGTNTAALAPANYQLAGAIPGDDVTVACKGYYSTSTVGRNKTVNLSDFVLSGASKGNYKLFADNATLAGEITPRSLKVLLLAVPAVAKVYDGNNTAALLPANYSLTGVIGSEKVTINTPATGKFEDIHVGTNKKVTAEGVVLSGADATNYVLSPAVATGDIGTIAKTGVAVMADGGSKLYGAEDGVLTYKTTGLIGTDVLTGTLSREAGENVGTYKIQQGTLSGQNYFIAGFTPADFSIKPAVVTVTANDKERAQGQTNPEFTAYFTGFMSGDDSTKLTSPLVLQTSANAASMVGTYDIIPSGAAAPNYTFEYVNGKLTVLPGAGKVRVWTSSRNTMQVRIYSEISQKASIVMYTEAGQRVLYRQEQLNPGMNIFPYSIGQLPSAFYVVNIQGEDIKEAHKLNIR</sequence>
<evidence type="ECO:0000313" key="5">
    <source>
        <dbReference type="Proteomes" id="UP000627292"/>
    </source>
</evidence>
<dbReference type="InterPro" id="IPR015919">
    <property type="entry name" value="Cadherin-like_sf"/>
</dbReference>
<name>A0A917N1B2_9BACT</name>
<evidence type="ECO:0000259" key="2">
    <source>
        <dbReference type="Pfam" id="PF18657"/>
    </source>
</evidence>
<proteinExistence type="predicted"/>
<feature type="domain" description="YDG" evidence="2">
    <location>
        <begin position="635"/>
        <end position="710"/>
    </location>
</feature>
<dbReference type="InterPro" id="IPR013783">
    <property type="entry name" value="Ig-like_fold"/>
</dbReference>
<dbReference type="Pfam" id="PF18676">
    <property type="entry name" value="MBG_2"/>
    <property type="match status" value="3"/>
</dbReference>
<evidence type="ECO:0000259" key="3">
    <source>
        <dbReference type="Pfam" id="PF18676"/>
    </source>
</evidence>
<reference evidence="4" key="2">
    <citation type="submission" date="2020-09" db="EMBL/GenBank/DDBJ databases">
        <authorList>
            <person name="Sun Q."/>
            <person name="Zhou Y."/>
        </authorList>
    </citation>
    <scope>NUCLEOTIDE SEQUENCE</scope>
    <source>
        <strain evidence="4">CGMCC 1.15290</strain>
    </source>
</reference>
<dbReference type="GO" id="GO:0016020">
    <property type="term" value="C:membrane"/>
    <property type="evidence" value="ECO:0007669"/>
    <property type="project" value="InterPro"/>
</dbReference>
<comment type="caution">
    <text evidence="4">The sequence shown here is derived from an EMBL/GenBank/DDBJ whole genome shotgun (WGS) entry which is preliminary data.</text>
</comment>
<dbReference type="Gene3D" id="2.60.40.10">
    <property type="entry name" value="Immunoglobulins"/>
    <property type="match status" value="1"/>
</dbReference>
<dbReference type="Gene3D" id="3.30.160.710">
    <property type="match status" value="2"/>
</dbReference>
<feature type="domain" description="YDG" evidence="2">
    <location>
        <begin position="539"/>
        <end position="621"/>
    </location>
</feature>
<gene>
    <name evidence="4" type="ORF">GCM10011379_59180</name>
</gene>
<protein>
    <recommendedName>
        <fullName evidence="6">DUF2341 domain-containing protein</fullName>
    </recommendedName>
</protein>
<feature type="domain" description="MBG" evidence="3">
    <location>
        <begin position="890"/>
        <end position="965"/>
    </location>
</feature>
<reference evidence="4" key="1">
    <citation type="journal article" date="2014" name="Int. J. Syst. Evol. Microbiol.">
        <title>Complete genome sequence of Corynebacterium casei LMG S-19264T (=DSM 44701T), isolated from a smear-ripened cheese.</title>
        <authorList>
            <consortium name="US DOE Joint Genome Institute (JGI-PGF)"/>
            <person name="Walter F."/>
            <person name="Albersmeier A."/>
            <person name="Kalinowski J."/>
            <person name="Ruckert C."/>
        </authorList>
    </citation>
    <scope>NUCLEOTIDE SEQUENCE</scope>
    <source>
        <strain evidence="4">CGMCC 1.15290</strain>
    </source>
</reference>